<evidence type="ECO:0000313" key="3">
    <source>
        <dbReference type="EMBL" id="AGZ44224.1"/>
    </source>
</evidence>
<name>U5W512_9ACTN</name>
<evidence type="ECO:0000256" key="1">
    <source>
        <dbReference type="SAM" id="MobiDB-lite"/>
    </source>
</evidence>
<evidence type="ECO:0000313" key="4">
    <source>
        <dbReference type="Proteomes" id="UP000017746"/>
    </source>
</evidence>
<keyword evidence="4" id="KW-1185">Reference proteome</keyword>
<feature type="region of interest" description="Disordered" evidence="1">
    <location>
        <begin position="94"/>
        <end position="117"/>
    </location>
</feature>
<proteinExistence type="predicted"/>
<dbReference type="Proteomes" id="UP000017746">
    <property type="component" value="Chromosome"/>
</dbReference>
<dbReference type="PATRIC" id="fig|1246995.3.peg.6041"/>
<dbReference type="AlphaFoldDB" id="U5W512"/>
<dbReference type="Pfam" id="PF03992">
    <property type="entry name" value="ABM"/>
    <property type="match status" value="1"/>
</dbReference>
<sequence length="117" mass="12572">MTRVVVIHRVADVDRWRAAFDAAADLRAAGGELDFEVLHADDDPHLVVHLARWTTIAEARAFFESPEVVAIRKSAGAEPPTFLYLVAVPLAASSDPGDRDEGLSFNGPPDAAAPINK</sequence>
<accession>U5W512</accession>
<dbReference type="InterPro" id="IPR007138">
    <property type="entry name" value="ABM_dom"/>
</dbReference>
<evidence type="ECO:0000259" key="2">
    <source>
        <dbReference type="Pfam" id="PF03992"/>
    </source>
</evidence>
<dbReference type="RefSeq" id="WP_023560561.1">
    <property type="nucleotide sequence ID" value="NC_022657.1"/>
</dbReference>
<feature type="domain" description="ABM" evidence="2">
    <location>
        <begin position="13"/>
        <end position="73"/>
    </location>
</feature>
<dbReference type="STRING" id="1246995.AFR_29815"/>
<dbReference type="eggNOG" id="ENOG5032UCQ">
    <property type="taxonomic scope" value="Bacteria"/>
</dbReference>
<dbReference type="KEGG" id="afs:AFR_29815"/>
<dbReference type="EMBL" id="CP006272">
    <property type="protein sequence ID" value="AGZ44224.1"/>
    <property type="molecule type" value="Genomic_DNA"/>
</dbReference>
<organism evidence="3 4">
    <name type="scientific">Actinoplanes friuliensis DSM 7358</name>
    <dbReference type="NCBI Taxonomy" id="1246995"/>
    <lineage>
        <taxon>Bacteria</taxon>
        <taxon>Bacillati</taxon>
        <taxon>Actinomycetota</taxon>
        <taxon>Actinomycetes</taxon>
        <taxon>Micromonosporales</taxon>
        <taxon>Micromonosporaceae</taxon>
        <taxon>Actinoplanes</taxon>
    </lineage>
</organism>
<dbReference type="OrthoDB" id="4578588at2"/>
<dbReference type="SUPFAM" id="SSF54909">
    <property type="entry name" value="Dimeric alpha+beta barrel"/>
    <property type="match status" value="1"/>
</dbReference>
<dbReference type="HOGENOM" id="CLU_168032_0_0_11"/>
<gene>
    <name evidence="3" type="ORF">AFR_29815</name>
</gene>
<dbReference type="InterPro" id="IPR011008">
    <property type="entry name" value="Dimeric_a/b-barrel"/>
</dbReference>
<protein>
    <recommendedName>
        <fullName evidence="2">ABM domain-containing protein</fullName>
    </recommendedName>
</protein>
<reference evidence="3 4" key="1">
    <citation type="journal article" date="2014" name="J. Biotechnol.">
        <title>Complete genome sequence of the actinobacterium Actinoplanes friuliensis HAG 010964, producer of the lipopeptide antibiotic friulimycin.</title>
        <authorList>
            <person name="Ruckert C."/>
            <person name="Szczepanowski R."/>
            <person name="Albersmeier A."/>
            <person name="Goesmann A."/>
            <person name="Fischer N."/>
            <person name="Steinkamper A."/>
            <person name="Puhler A."/>
            <person name="Biener R."/>
            <person name="Schwartz D."/>
            <person name="Kalinowski J."/>
        </authorList>
    </citation>
    <scope>NUCLEOTIDE SEQUENCE [LARGE SCALE GENOMIC DNA]</scope>
    <source>
        <strain evidence="3 4">DSM 7358</strain>
    </source>
</reference>
<dbReference type="Gene3D" id="3.30.70.100">
    <property type="match status" value="1"/>
</dbReference>